<feature type="transmembrane region" description="Helical" evidence="13">
    <location>
        <begin position="48"/>
        <end position="70"/>
    </location>
</feature>
<dbReference type="GO" id="GO:0009055">
    <property type="term" value="F:electron transfer activity"/>
    <property type="evidence" value="ECO:0007669"/>
    <property type="project" value="InterPro"/>
</dbReference>
<organism evidence="15 16">
    <name type="scientific">Albidovulum denitrificans</name>
    <dbReference type="NCBI Taxonomy" id="404881"/>
    <lineage>
        <taxon>Bacteria</taxon>
        <taxon>Pseudomonadati</taxon>
        <taxon>Pseudomonadota</taxon>
        <taxon>Alphaproteobacteria</taxon>
        <taxon>Rhodobacterales</taxon>
        <taxon>Paracoccaceae</taxon>
        <taxon>Albidovulum</taxon>
    </lineage>
</organism>
<comment type="subcellular location">
    <subcellularLocation>
        <location evidence="2">Cell membrane</location>
        <topology evidence="2">Multi-pass membrane protein</topology>
    </subcellularLocation>
</comment>
<dbReference type="RefSeq" id="WP_170076245.1">
    <property type="nucleotide sequence ID" value="NZ_PVEP01000010.1"/>
</dbReference>
<dbReference type="InterPro" id="IPR016174">
    <property type="entry name" value="Di-haem_cyt_TM"/>
</dbReference>
<name>A0A2S8S326_9RHOB</name>
<dbReference type="InterPro" id="IPR011577">
    <property type="entry name" value="Cyt_b561_bac/Ni-Hgenase"/>
</dbReference>
<keyword evidence="8" id="KW-0249">Electron transport</keyword>
<dbReference type="InterPro" id="IPR052168">
    <property type="entry name" value="Cytochrome_b561_oxidase"/>
</dbReference>
<evidence type="ECO:0000256" key="6">
    <source>
        <dbReference type="ARBA" id="ARBA00022692"/>
    </source>
</evidence>
<keyword evidence="10" id="KW-0408">Iron</keyword>
<evidence type="ECO:0000256" key="2">
    <source>
        <dbReference type="ARBA" id="ARBA00004651"/>
    </source>
</evidence>
<comment type="similarity">
    <text evidence="12">Belongs to the cytochrome b561 family.</text>
</comment>
<keyword evidence="11 13" id="KW-0472">Membrane</keyword>
<dbReference type="GO" id="GO:0005886">
    <property type="term" value="C:plasma membrane"/>
    <property type="evidence" value="ECO:0007669"/>
    <property type="project" value="UniProtKB-SubCell"/>
</dbReference>
<evidence type="ECO:0000256" key="4">
    <source>
        <dbReference type="ARBA" id="ARBA00022475"/>
    </source>
</evidence>
<gene>
    <name evidence="15" type="ORF">LX70_03469</name>
</gene>
<keyword evidence="6 13" id="KW-0812">Transmembrane</keyword>
<evidence type="ECO:0000259" key="14">
    <source>
        <dbReference type="Pfam" id="PF01292"/>
    </source>
</evidence>
<evidence type="ECO:0000256" key="13">
    <source>
        <dbReference type="SAM" id="Phobius"/>
    </source>
</evidence>
<comment type="caution">
    <text evidence="15">The sequence shown here is derived from an EMBL/GenBank/DDBJ whole genome shotgun (WGS) entry which is preliminary data.</text>
</comment>
<dbReference type="EMBL" id="PVEP01000010">
    <property type="protein sequence ID" value="PQV55216.1"/>
    <property type="molecule type" value="Genomic_DNA"/>
</dbReference>
<keyword evidence="7" id="KW-0479">Metal-binding</keyword>
<dbReference type="Proteomes" id="UP000238338">
    <property type="component" value="Unassembled WGS sequence"/>
</dbReference>
<evidence type="ECO:0000256" key="1">
    <source>
        <dbReference type="ARBA" id="ARBA00001970"/>
    </source>
</evidence>
<dbReference type="SUPFAM" id="SSF81342">
    <property type="entry name" value="Transmembrane di-heme cytochromes"/>
    <property type="match status" value="1"/>
</dbReference>
<sequence length="161" mass="17595">MSSVSGYSRGQIILHWAIVVLLIVNYVTSEAMEEAWRAFLKGGEAFTLGTAVHVWIGVLVLVLAVVRLLLRKTRGAPDLPPGGHPVADLVAKLTHLGLYACIFLLPIVGMVGWFGAVRDAGMIHGLLFNILMVLTVLHVAGALYHQYVLKDGLIRRMMRAE</sequence>
<dbReference type="AlphaFoldDB" id="A0A2S8S326"/>
<evidence type="ECO:0000256" key="3">
    <source>
        <dbReference type="ARBA" id="ARBA00022448"/>
    </source>
</evidence>
<feature type="domain" description="Cytochrome b561 bacterial/Ni-hydrogenase" evidence="14">
    <location>
        <begin position="7"/>
        <end position="159"/>
    </location>
</feature>
<dbReference type="Gene3D" id="1.20.950.20">
    <property type="entry name" value="Transmembrane di-heme cytochromes, Chain C"/>
    <property type="match status" value="1"/>
</dbReference>
<dbReference type="GO" id="GO:0046872">
    <property type="term" value="F:metal ion binding"/>
    <property type="evidence" value="ECO:0007669"/>
    <property type="project" value="UniProtKB-KW"/>
</dbReference>
<dbReference type="PANTHER" id="PTHR30529:SF1">
    <property type="entry name" value="CYTOCHROME B561 HOMOLOG 2"/>
    <property type="match status" value="1"/>
</dbReference>
<evidence type="ECO:0000256" key="5">
    <source>
        <dbReference type="ARBA" id="ARBA00022617"/>
    </source>
</evidence>
<dbReference type="GO" id="GO:0020037">
    <property type="term" value="F:heme binding"/>
    <property type="evidence" value="ECO:0007669"/>
    <property type="project" value="TreeGrafter"/>
</dbReference>
<feature type="transmembrane region" description="Helical" evidence="13">
    <location>
        <begin position="126"/>
        <end position="149"/>
    </location>
</feature>
<evidence type="ECO:0000256" key="10">
    <source>
        <dbReference type="ARBA" id="ARBA00023004"/>
    </source>
</evidence>
<protein>
    <submittedName>
        <fullName evidence="15">Cytochrome b561</fullName>
    </submittedName>
</protein>
<keyword evidence="5" id="KW-0349">Heme</keyword>
<evidence type="ECO:0000256" key="8">
    <source>
        <dbReference type="ARBA" id="ARBA00022982"/>
    </source>
</evidence>
<keyword evidence="4" id="KW-1003">Cell membrane</keyword>
<feature type="transmembrane region" description="Helical" evidence="13">
    <location>
        <begin position="12"/>
        <end position="28"/>
    </location>
</feature>
<keyword evidence="16" id="KW-1185">Reference proteome</keyword>
<proteinExistence type="inferred from homology"/>
<comment type="cofactor">
    <cofactor evidence="1">
        <name>heme b</name>
        <dbReference type="ChEBI" id="CHEBI:60344"/>
    </cofactor>
</comment>
<dbReference type="Pfam" id="PF01292">
    <property type="entry name" value="Ni_hydr_CYTB"/>
    <property type="match status" value="1"/>
</dbReference>
<evidence type="ECO:0000256" key="12">
    <source>
        <dbReference type="ARBA" id="ARBA00037975"/>
    </source>
</evidence>
<evidence type="ECO:0000313" key="15">
    <source>
        <dbReference type="EMBL" id="PQV55216.1"/>
    </source>
</evidence>
<evidence type="ECO:0000256" key="9">
    <source>
        <dbReference type="ARBA" id="ARBA00022989"/>
    </source>
</evidence>
<keyword evidence="3" id="KW-0813">Transport</keyword>
<dbReference type="GO" id="GO:0022904">
    <property type="term" value="P:respiratory electron transport chain"/>
    <property type="evidence" value="ECO:0007669"/>
    <property type="project" value="InterPro"/>
</dbReference>
<keyword evidence="9 13" id="KW-1133">Transmembrane helix</keyword>
<feature type="transmembrane region" description="Helical" evidence="13">
    <location>
        <begin position="96"/>
        <end position="114"/>
    </location>
</feature>
<reference evidence="15 16" key="1">
    <citation type="submission" date="2018-02" db="EMBL/GenBank/DDBJ databases">
        <title>Genomic Encyclopedia of Archaeal and Bacterial Type Strains, Phase II (KMG-II): from individual species to whole genera.</title>
        <authorList>
            <person name="Goeker M."/>
        </authorList>
    </citation>
    <scope>NUCLEOTIDE SEQUENCE [LARGE SCALE GENOMIC DNA]</scope>
    <source>
        <strain evidence="15 16">DSM 18921</strain>
    </source>
</reference>
<evidence type="ECO:0000313" key="16">
    <source>
        <dbReference type="Proteomes" id="UP000238338"/>
    </source>
</evidence>
<accession>A0A2S8S326</accession>
<evidence type="ECO:0000256" key="7">
    <source>
        <dbReference type="ARBA" id="ARBA00022723"/>
    </source>
</evidence>
<dbReference type="PANTHER" id="PTHR30529">
    <property type="entry name" value="CYTOCHROME B561"/>
    <property type="match status" value="1"/>
</dbReference>
<evidence type="ECO:0000256" key="11">
    <source>
        <dbReference type="ARBA" id="ARBA00023136"/>
    </source>
</evidence>